<evidence type="ECO:0000259" key="2">
    <source>
        <dbReference type="Pfam" id="PF07603"/>
    </source>
</evidence>
<dbReference type="RefSeq" id="WP_155319401.1">
    <property type="nucleotide sequence ID" value="NZ_AP021874.1"/>
</dbReference>
<dbReference type="EMBL" id="AP021874">
    <property type="protein sequence ID" value="BBO71589.1"/>
    <property type="molecule type" value="Genomic_DNA"/>
</dbReference>
<dbReference type="Pfam" id="PF07603">
    <property type="entry name" value="Lcl_C"/>
    <property type="match status" value="1"/>
</dbReference>
<protein>
    <recommendedName>
        <fullName evidence="2">Lcl C-terminal domain-containing protein</fullName>
    </recommendedName>
</protein>
<evidence type="ECO:0000313" key="3">
    <source>
        <dbReference type="EMBL" id="BBO71589.1"/>
    </source>
</evidence>
<dbReference type="AlphaFoldDB" id="A0A5K7YU97"/>
<dbReference type="KEGG" id="dalk:DSCA_55190"/>
<gene>
    <name evidence="3" type="ORF">DSCA_55190</name>
</gene>
<evidence type="ECO:0000313" key="4">
    <source>
        <dbReference type="Proteomes" id="UP000427906"/>
    </source>
</evidence>
<dbReference type="Proteomes" id="UP000427906">
    <property type="component" value="Chromosome"/>
</dbReference>
<feature type="signal peptide" evidence="1">
    <location>
        <begin position="1"/>
        <end position="22"/>
    </location>
</feature>
<dbReference type="InterPro" id="IPR011460">
    <property type="entry name" value="Lcl_C"/>
</dbReference>
<keyword evidence="4" id="KW-1185">Reference proteome</keyword>
<sequence length="146" mass="16066">MKRVVGIAVLLLASAMLLSTGAARTDSLEEVGRDGRFVAYANGMVADTSTGLEWLAGPDEDTSYHRAVAWVRSLTVAGGRWRMPTAEELRILSHSPGRPPGITPLLKTTGIHVWPFQENEDLSLYLFRYMDPYGTRGFAVRTAKDN</sequence>
<keyword evidence="1" id="KW-0732">Signal</keyword>
<dbReference type="OrthoDB" id="9793251at2"/>
<organism evidence="3 4">
    <name type="scientific">Desulfosarcina alkanivorans</name>
    <dbReference type="NCBI Taxonomy" id="571177"/>
    <lineage>
        <taxon>Bacteria</taxon>
        <taxon>Pseudomonadati</taxon>
        <taxon>Thermodesulfobacteriota</taxon>
        <taxon>Desulfobacteria</taxon>
        <taxon>Desulfobacterales</taxon>
        <taxon>Desulfosarcinaceae</taxon>
        <taxon>Desulfosarcina</taxon>
    </lineage>
</organism>
<feature type="chain" id="PRO_5024422368" description="Lcl C-terminal domain-containing protein" evidence="1">
    <location>
        <begin position="23"/>
        <end position="146"/>
    </location>
</feature>
<proteinExistence type="predicted"/>
<evidence type="ECO:0000256" key="1">
    <source>
        <dbReference type="SAM" id="SignalP"/>
    </source>
</evidence>
<name>A0A5K7YU97_9BACT</name>
<accession>A0A5K7YU97</accession>
<feature type="domain" description="Lcl C-terminal" evidence="2">
    <location>
        <begin position="43"/>
        <end position="114"/>
    </location>
</feature>
<reference evidence="3 4" key="1">
    <citation type="submission" date="2019-11" db="EMBL/GenBank/DDBJ databases">
        <title>Comparative genomics of hydrocarbon-degrading Desulfosarcina strains.</title>
        <authorList>
            <person name="Watanabe M."/>
            <person name="Kojima H."/>
            <person name="Fukui M."/>
        </authorList>
    </citation>
    <scope>NUCLEOTIDE SEQUENCE [LARGE SCALE GENOMIC DNA]</scope>
    <source>
        <strain evidence="3 4">PL12</strain>
    </source>
</reference>